<feature type="transmembrane region" description="Helical" evidence="5">
    <location>
        <begin position="136"/>
        <end position="158"/>
    </location>
</feature>
<reference evidence="7 8" key="1">
    <citation type="journal article" date="2019" name="Int. J. Syst. Evol. Microbiol.">
        <title>The Global Catalogue of Microorganisms (GCM) 10K type strain sequencing project: providing services to taxonomists for standard genome sequencing and annotation.</title>
        <authorList>
            <consortium name="The Broad Institute Genomics Platform"/>
            <consortium name="The Broad Institute Genome Sequencing Center for Infectious Disease"/>
            <person name="Wu L."/>
            <person name="Ma J."/>
        </authorList>
    </citation>
    <scope>NUCLEOTIDE SEQUENCE [LARGE SCALE GENOMIC DNA]</scope>
    <source>
        <strain evidence="7 8">JCM 15933</strain>
    </source>
</reference>
<feature type="transmembrane region" description="Helical" evidence="5">
    <location>
        <begin position="88"/>
        <end position="116"/>
    </location>
</feature>
<feature type="transmembrane region" description="Helical" evidence="5">
    <location>
        <begin position="165"/>
        <end position="185"/>
    </location>
</feature>
<evidence type="ECO:0000256" key="2">
    <source>
        <dbReference type="ARBA" id="ARBA00022692"/>
    </source>
</evidence>
<proteinExistence type="inferred from homology"/>
<dbReference type="InterPro" id="IPR047817">
    <property type="entry name" value="ABC2_TM_bact-type"/>
</dbReference>
<dbReference type="EMBL" id="BAAAQD010000003">
    <property type="protein sequence ID" value="GAA1507465.1"/>
    <property type="molecule type" value="Genomic_DNA"/>
</dbReference>
<comment type="subcellular location">
    <subcellularLocation>
        <location evidence="5">Cell membrane</location>
        <topology evidence="5">Multi-pass membrane protein</topology>
    </subcellularLocation>
    <subcellularLocation>
        <location evidence="1">Membrane</location>
        <topology evidence="1">Multi-pass membrane protein</topology>
    </subcellularLocation>
</comment>
<comment type="caution">
    <text evidence="7">The sequence shown here is derived from an EMBL/GenBank/DDBJ whole genome shotgun (WGS) entry which is preliminary data.</text>
</comment>
<keyword evidence="3 5" id="KW-1133">Transmembrane helix</keyword>
<accession>A0ABN1ZYJ0</accession>
<feature type="transmembrane region" description="Helical" evidence="5">
    <location>
        <begin position="21"/>
        <end position="43"/>
    </location>
</feature>
<evidence type="ECO:0000256" key="4">
    <source>
        <dbReference type="ARBA" id="ARBA00023136"/>
    </source>
</evidence>
<dbReference type="PANTHER" id="PTHR43229">
    <property type="entry name" value="NODULATION PROTEIN J"/>
    <property type="match status" value="1"/>
</dbReference>
<dbReference type="Proteomes" id="UP001501470">
    <property type="component" value="Unassembled WGS sequence"/>
</dbReference>
<gene>
    <name evidence="7" type="ORF">GCM10009827_022050</name>
</gene>
<feature type="transmembrane region" description="Helical" evidence="5">
    <location>
        <begin position="49"/>
        <end position="67"/>
    </location>
</feature>
<dbReference type="InterPro" id="IPR013525">
    <property type="entry name" value="ABC2_TM"/>
</dbReference>
<dbReference type="InterPro" id="IPR051784">
    <property type="entry name" value="Nod_factor_ABC_transporter"/>
</dbReference>
<feature type="transmembrane region" description="Helical" evidence="5">
    <location>
        <begin position="222"/>
        <end position="242"/>
    </location>
</feature>
<dbReference type="RefSeq" id="WP_344501699.1">
    <property type="nucleotide sequence ID" value="NZ_BAAAQD010000003.1"/>
</dbReference>
<evidence type="ECO:0000256" key="1">
    <source>
        <dbReference type="ARBA" id="ARBA00004141"/>
    </source>
</evidence>
<evidence type="ECO:0000256" key="3">
    <source>
        <dbReference type="ARBA" id="ARBA00022989"/>
    </source>
</evidence>
<comment type="similarity">
    <text evidence="5">Belongs to the ABC-2 integral membrane protein family.</text>
</comment>
<dbReference type="PROSITE" id="PS51012">
    <property type="entry name" value="ABC_TM2"/>
    <property type="match status" value="1"/>
</dbReference>
<keyword evidence="4 5" id="KW-0472">Membrane</keyword>
<keyword evidence="8" id="KW-1185">Reference proteome</keyword>
<keyword evidence="2 5" id="KW-0812">Transmembrane</keyword>
<organism evidence="7 8">
    <name type="scientific">Dactylosporangium maewongense</name>
    <dbReference type="NCBI Taxonomy" id="634393"/>
    <lineage>
        <taxon>Bacteria</taxon>
        <taxon>Bacillati</taxon>
        <taxon>Actinomycetota</taxon>
        <taxon>Actinomycetes</taxon>
        <taxon>Micromonosporales</taxon>
        <taxon>Micromonosporaceae</taxon>
        <taxon>Dactylosporangium</taxon>
    </lineage>
</organism>
<keyword evidence="5" id="KW-0813">Transport</keyword>
<feature type="domain" description="ABC transmembrane type-2" evidence="6">
    <location>
        <begin position="23"/>
        <end position="244"/>
    </location>
</feature>
<dbReference type="PANTHER" id="PTHR43229:SF2">
    <property type="entry name" value="NODULATION PROTEIN J"/>
    <property type="match status" value="1"/>
</dbReference>
<evidence type="ECO:0000259" key="6">
    <source>
        <dbReference type="PROSITE" id="PS51012"/>
    </source>
</evidence>
<sequence>MTYVRVIGLAWWLQLKMRSRSAFDGLLGVLYPLFFSTVVFMMFRHGDASGAALLSAAVGASVMGVWSSTSTTASAALQQERRQGTLELLVAAPTPLPVVILPVTLSMATIGAYSLVVTLMWGRFAFGVDLAIQRPVQFVLAAAVTVVSIGVLGFLLAVSSVRYRTAWALGTALEMPVWLISGFLVPLDLLPAWIRPISWLLAPTWGIDAIRAAAEGRDALPALAACLGLAAVYGLVGSLLAVRLVDAARRHATLALT</sequence>
<evidence type="ECO:0000313" key="8">
    <source>
        <dbReference type="Proteomes" id="UP001501470"/>
    </source>
</evidence>
<dbReference type="Pfam" id="PF01061">
    <property type="entry name" value="ABC2_membrane"/>
    <property type="match status" value="1"/>
</dbReference>
<evidence type="ECO:0000256" key="5">
    <source>
        <dbReference type="RuleBase" id="RU361157"/>
    </source>
</evidence>
<name>A0ABN1ZYJ0_9ACTN</name>
<keyword evidence="5" id="KW-1003">Cell membrane</keyword>
<protein>
    <recommendedName>
        <fullName evidence="5">Transport permease protein</fullName>
    </recommendedName>
</protein>
<evidence type="ECO:0000313" key="7">
    <source>
        <dbReference type="EMBL" id="GAA1507465.1"/>
    </source>
</evidence>